<gene>
    <name evidence="1" type="ORF">PGLA2088_LOCUS16523</name>
</gene>
<evidence type="ECO:0000313" key="2">
    <source>
        <dbReference type="Proteomes" id="UP000626109"/>
    </source>
</evidence>
<accession>A0A813J7G5</accession>
<proteinExistence type="predicted"/>
<dbReference type="AlphaFoldDB" id="A0A813J7G5"/>
<name>A0A813J7G5_POLGL</name>
<dbReference type="EMBL" id="CAJNNW010020974">
    <property type="protein sequence ID" value="CAE8667295.1"/>
    <property type="molecule type" value="Genomic_DNA"/>
</dbReference>
<sequence>MLAIRGRSSELPREAVEQIVAFVGDARAMNPMTAELADTLSSTVTSWIKFEENLYVERVLADVSAWWLEEGADLVVRSLANTHKQRSCIFAIPPHIFKYWPGQFIFFEDKEYFDEETHILRRIAGFFAASPYCYKVECSLHNTESPRSGLNRQLWEETRKQPNLLCTPNSAAVLLLDWELIAWTLTW</sequence>
<evidence type="ECO:0000313" key="1">
    <source>
        <dbReference type="EMBL" id="CAE8667295.1"/>
    </source>
</evidence>
<reference evidence="1" key="1">
    <citation type="submission" date="2021-02" db="EMBL/GenBank/DDBJ databases">
        <authorList>
            <person name="Dougan E. K."/>
            <person name="Rhodes N."/>
            <person name="Thang M."/>
            <person name="Chan C."/>
        </authorList>
    </citation>
    <scope>NUCLEOTIDE SEQUENCE</scope>
</reference>
<dbReference type="Proteomes" id="UP000626109">
    <property type="component" value="Unassembled WGS sequence"/>
</dbReference>
<organism evidence="1 2">
    <name type="scientific">Polarella glacialis</name>
    <name type="common">Dinoflagellate</name>
    <dbReference type="NCBI Taxonomy" id="89957"/>
    <lineage>
        <taxon>Eukaryota</taxon>
        <taxon>Sar</taxon>
        <taxon>Alveolata</taxon>
        <taxon>Dinophyceae</taxon>
        <taxon>Suessiales</taxon>
        <taxon>Suessiaceae</taxon>
        <taxon>Polarella</taxon>
    </lineage>
</organism>
<comment type="caution">
    <text evidence="1">The sequence shown here is derived from an EMBL/GenBank/DDBJ whole genome shotgun (WGS) entry which is preliminary data.</text>
</comment>
<protein>
    <submittedName>
        <fullName evidence="1">Uncharacterized protein</fullName>
    </submittedName>
</protein>